<dbReference type="Gene3D" id="1.10.260.40">
    <property type="entry name" value="lambda repressor-like DNA-binding domains"/>
    <property type="match status" value="1"/>
</dbReference>
<dbReference type="RefSeq" id="WP_092790086.1">
    <property type="nucleotide sequence ID" value="NZ_FOPC01000004.1"/>
</dbReference>
<organism evidence="3 4">
    <name type="scientific">Algoriphagus hitonicola</name>
    <dbReference type="NCBI Taxonomy" id="435880"/>
    <lineage>
        <taxon>Bacteria</taxon>
        <taxon>Pseudomonadati</taxon>
        <taxon>Bacteroidota</taxon>
        <taxon>Cytophagia</taxon>
        <taxon>Cytophagales</taxon>
        <taxon>Cyclobacteriaceae</taxon>
        <taxon>Algoriphagus</taxon>
    </lineage>
</organism>
<dbReference type="GO" id="GO:0003677">
    <property type="term" value="F:DNA binding"/>
    <property type="evidence" value="ECO:0007669"/>
    <property type="project" value="UniProtKB-KW"/>
</dbReference>
<evidence type="ECO:0000256" key="1">
    <source>
        <dbReference type="ARBA" id="ARBA00023125"/>
    </source>
</evidence>
<protein>
    <submittedName>
        <fullName evidence="3">Addiction module antidote protein, HigA family</fullName>
    </submittedName>
</protein>
<dbReference type="NCBIfam" id="TIGR02607">
    <property type="entry name" value="antidote_HigA"/>
    <property type="match status" value="1"/>
</dbReference>
<dbReference type="InterPro" id="IPR001387">
    <property type="entry name" value="Cro/C1-type_HTH"/>
</dbReference>
<dbReference type="CDD" id="cd00093">
    <property type="entry name" value="HTH_XRE"/>
    <property type="match status" value="1"/>
</dbReference>
<gene>
    <name evidence="3" type="ORF">SAMN04487988_10466</name>
</gene>
<keyword evidence="4" id="KW-1185">Reference proteome</keyword>
<dbReference type="PANTHER" id="PTHR36924">
    <property type="entry name" value="ANTITOXIN HIGA-1"/>
    <property type="match status" value="1"/>
</dbReference>
<evidence type="ECO:0000259" key="2">
    <source>
        <dbReference type="PROSITE" id="PS50943"/>
    </source>
</evidence>
<dbReference type="OrthoDB" id="9796786at2"/>
<keyword evidence="1" id="KW-0238">DNA-binding</keyword>
<dbReference type="SUPFAM" id="SSF47413">
    <property type="entry name" value="lambda repressor-like DNA-binding domains"/>
    <property type="match status" value="1"/>
</dbReference>
<evidence type="ECO:0000313" key="4">
    <source>
        <dbReference type="Proteomes" id="UP000199642"/>
    </source>
</evidence>
<dbReference type="InterPro" id="IPR010982">
    <property type="entry name" value="Lambda_DNA-bd_dom_sf"/>
</dbReference>
<feature type="domain" description="HTH cro/C1-type" evidence="2">
    <location>
        <begin position="23"/>
        <end position="77"/>
    </location>
</feature>
<dbReference type="SMART" id="SM00530">
    <property type="entry name" value="HTH_XRE"/>
    <property type="match status" value="1"/>
</dbReference>
<dbReference type="STRING" id="435880.SAMN04487988_10466"/>
<dbReference type="PANTHER" id="PTHR36924:SF1">
    <property type="entry name" value="ANTITOXIN HIGA-1"/>
    <property type="match status" value="1"/>
</dbReference>
<accession>A0A1I2S0H0</accession>
<dbReference type="PROSITE" id="PS50943">
    <property type="entry name" value="HTH_CROC1"/>
    <property type="match status" value="1"/>
</dbReference>
<evidence type="ECO:0000313" key="3">
    <source>
        <dbReference type="EMBL" id="SFG46298.1"/>
    </source>
</evidence>
<name>A0A1I2S0H0_9BACT</name>
<dbReference type="Pfam" id="PF01381">
    <property type="entry name" value="HTH_3"/>
    <property type="match status" value="1"/>
</dbReference>
<reference evidence="4" key="1">
    <citation type="submission" date="2016-10" db="EMBL/GenBank/DDBJ databases">
        <authorList>
            <person name="Varghese N."/>
            <person name="Submissions S."/>
        </authorList>
    </citation>
    <scope>NUCLEOTIDE SEQUENCE [LARGE SCALE GENOMIC DNA]</scope>
    <source>
        <strain evidence="4">DSM 19315</strain>
    </source>
</reference>
<sequence length="113" mass="12855">MSNKRIVASDLVPGSVMHPGELLKEELHARNMKQIDLAKILGIAKNVMSEIINGRRNLTPELAVRLEQALEIKAEFWMKYQMAYEIDKIRIKNKKAIQKANISQKAKELLAST</sequence>
<proteinExistence type="predicted"/>
<dbReference type="AlphaFoldDB" id="A0A1I2S0H0"/>
<dbReference type="Proteomes" id="UP000199642">
    <property type="component" value="Unassembled WGS sequence"/>
</dbReference>
<dbReference type="EMBL" id="FOPC01000004">
    <property type="protein sequence ID" value="SFG46298.1"/>
    <property type="molecule type" value="Genomic_DNA"/>
</dbReference>
<dbReference type="InterPro" id="IPR013430">
    <property type="entry name" value="Toxin_antidote_HigA"/>
</dbReference>